<feature type="domain" description="N(4)-bis(aminopropyl)spermidine synthase C-terminal" evidence="1">
    <location>
        <begin position="115"/>
        <end position="300"/>
    </location>
</feature>
<dbReference type="InterPro" id="IPR002052">
    <property type="entry name" value="DNA_methylase_N6_adenine_CS"/>
</dbReference>
<dbReference type="GO" id="GO:0006596">
    <property type="term" value="P:polyamine biosynthetic process"/>
    <property type="evidence" value="ECO:0007669"/>
    <property type="project" value="TreeGrafter"/>
</dbReference>
<dbReference type="GO" id="GO:0003676">
    <property type="term" value="F:nucleic acid binding"/>
    <property type="evidence" value="ECO:0007669"/>
    <property type="project" value="InterPro"/>
</dbReference>
<gene>
    <name evidence="2" type="ORF">I6N95_21930</name>
</gene>
<name>A0A940SXU4_9ENTE</name>
<dbReference type="InterPro" id="IPR029063">
    <property type="entry name" value="SAM-dependent_MTases_sf"/>
</dbReference>
<dbReference type="Gene3D" id="3.40.50.150">
    <property type="entry name" value="Vaccinia Virus protein VP39"/>
    <property type="match status" value="1"/>
</dbReference>
<accession>A0A940SXU4</accession>
<dbReference type="AlphaFoldDB" id="A0A940SXU4"/>
<protein>
    <submittedName>
        <fullName evidence="2">Bis-aminopropyl spermidine synthase family protein</fullName>
    </submittedName>
</protein>
<dbReference type="PANTHER" id="PTHR23290">
    <property type="entry name" value="RRNA N6-ADENOSINE-METHYLTRANSFERASE METTL5"/>
    <property type="match status" value="1"/>
</dbReference>
<dbReference type="SUPFAM" id="SSF53335">
    <property type="entry name" value="S-adenosyl-L-methionine-dependent methyltransferases"/>
    <property type="match status" value="1"/>
</dbReference>
<dbReference type="InterPro" id="IPR051720">
    <property type="entry name" value="rRNA_MeTrfase/Polyamine_Synth"/>
</dbReference>
<evidence type="ECO:0000313" key="2">
    <source>
        <dbReference type="EMBL" id="MBP1043691.1"/>
    </source>
</evidence>
<dbReference type="InterPro" id="IPR002723">
    <property type="entry name" value="BpsA_C"/>
</dbReference>
<dbReference type="PANTHER" id="PTHR23290:SF0">
    <property type="entry name" value="RRNA N6-ADENOSINE-METHYLTRANSFERASE METTL5"/>
    <property type="match status" value="1"/>
</dbReference>
<keyword evidence="3" id="KW-1185">Reference proteome</keyword>
<dbReference type="GO" id="GO:0032259">
    <property type="term" value="P:methylation"/>
    <property type="evidence" value="ECO:0007669"/>
    <property type="project" value="InterPro"/>
</dbReference>
<proteinExistence type="predicted"/>
<sequence>MNLTEIIKERTKLKEPAEIINQLLVEMYLHKKISTGELGTRLSLPIPVVAAIRKELTKFGLVINQGGPLLSRKGLIYVEQQLGWSTINKDYYLKLLNSQTERTYLSKQLVAELSAGVLQRPPVEVRYDQAFATLETSVARAFSLLAKHQLVNHRVLFLGDDDLTSLAVGLLLKKIGRPHIKNNAVTIYEMSGEIIRCLKESAVNLDLEIDCFQIDFRDSYPELYLNQFDVVFVDPPYTLSGLKLFLSRAIGASRLGTGMIYLSFGKKAPAEQLAIQQLISNQNLIVADIRRDFNQYQGAAIIGGKSDLYVLSTTADSYPVIPKASNWNQFIYTGEVNIKQVIYRCPNCQQLFPMEGLTPIVTIEMLKEKGCSMCGGKKFARLTPNAPIQKSKQRLGNHYLLDLNDCSEGILSSVKSVEEIMLAIICKCQLTVVNHCFH</sequence>
<dbReference type="Pfam" id="PF01861">
    <property type="entry name" value="BpsA_C"/>
    <property type="match status" value="1"/>
</dbReference>
<reference evidence="2" key="1">
    <citation type="submission" date="2020-12" db="EMBL/GenBank/DDBJ databases">
        <title>Vagococcus allomyrinae sp. nov. and Enterococcus lavae sp. nov., isolated from the larvae of Allomyrina dichotoma.</title>
        <authorList>
            <person name="Lee S.D."/>
        </authorList>
    </citation>
    <scope>NUCLEOTIDE SEQUENCE</scope>
    <source>
        <strain evidence="2">BWB3-3</strain>
    </source>
</reference>
<dbReference type="GO" id="GO:0008168">
    <property type="term" value="F:methyltransferase activity"/>
    <property type="evidence" value="ECO:0007669"/>
    <property type="project" value="InterPro"/>
</dbReference>
<dbReference type="EMBL" id="JAEEGA010000018">
    <property type="protein sequence ID" value="MBP1043691.1"/>
    <property type="molecule type" value="Genomic_DNA"/>
</dbReference>
<dbReference type="InterPro" id="IPR042284">
    <property type="entry name" value="AdoMetDC_N"/>
</dbReference>
<comment type="caution">
    <text evidence="2">The sequence shown here is derived from an EMBL/GenBank/DDBJ whole genome shotgun (WGS) entry which is preliminary data.</text>
</comment>
<dbReference type="Gene3D" id="3.30.360.110">
    <property type="entry name" value="S-adenosylmethionine decarboxylase domain"/>
    <property type="match status" value="1"/>
</dbReference>
<dbReference type="Proteomes" id="UP000674938">
    <property type="component" value="Unassembled WGS sequence"/>
</dbReference>
<organism evidence="2 3">
    <name type="scientific">Vagococcus allomyrinae</name>
    <dbReference type="NCBI Taxonomy" id="2794353"/>
    <lineage>
        <taxon>Bacteria</taxon>
        <taxon>Bacillati</taxon>
        <taxon>Bacillota</taxon>
        <taxon>Bacilli</taxon>
        <taxon>Lactobacillales</taxon>
        <taxon>Enterococcaceae</taxon>
        <taxon>Vagococcus</taxon>
    </lineage>
</organism>
<dbReference type="RefSeq" id="WP_209531504.1">
    <property type="nucleotide sequence ID" value="NZ_JAEEGA010000018.1"/>
</dbReference>
<dbReference type="PROSITE" id="PS00092">
    <property type="entry name" value="N6_MTASE"/>
    <property type="match status" value="1"/>
</dbReference>
<evidence type="ECO:0000259" key="1">
    <source>
        <dbReference type="Pfam" id="PF01861"/>
    </source>
</evidence>
<evidence type="ECO:0000313" key="3">
    <source>
        <dbReference type="Proteomes" id="UP000674938"/>
    </source>
</evidence>